<dbReference type="InterPro" id="IPR027417">
    <property type="entry name" value="P-loop_NTPase"/>
</dbReference>
<keyword evidence="13" id="KW-1185">Reference proteome</keyword>
<evidence type="ECO:0000256" key="3">
    <source>
        <dbReference type="ARBA" id="ARBA00022448"/>
    </source>
</evidence>
<evidence type="ECO:0000256" key="1">
    <source>
        <dbReference type="ARBA" id="ARBA00004141"/>
    </source>
</evidence>
<evidence type="ECO:0000256" key="9">
    <source>
        <dbReference type="ARBA" id="ARBA00023136"/>
    </source>
</evidence>
<evidence type="ECO:0000313" key="12">
    <source>
        <dbReference type="EMBL" id="KAL0490100.1"/>
    </source>
</evidence>
<dbReference type="CDD" id="cd03263">
    <property type="entry name" value="ABC_subfamily_A"/>
    <property type="match status" value="1"/>
</dbReference>
<keyword evidence="7" id="KW-0067">ATP-binding</keyword>
<name>A0AAW2ZKZ6_9EUKA</name>
<accession>A0AAW2ZKZ6</accession>
<dbReference type="PROSITE" id="PS00211">
    <property type="entry name" value="ABC_TRANSPORTER_1"/>
    <property type="match status" value="1"/>
</dbReference>
<feature type="transmembrane region" description="Helical" evidence="10">
    <location>
        <begin position="170"/>
        <end position="194"/>
    </location>
</feature>
<dbReference type="InterPro" id="IPR017871">
    <property type="entry name" value="ABC_transporter-like_CS"/>
</dbReference>
<evidence type="ECO:0000256" key="2">
    <source>
        <dbReference type="ARBA" id="ARBA00008869"/>
    </source>
</evidence>
<comment type="caution">
    <text evidence="12">The sequence shown here is derived from an EMBL/GenBank/DDBJ whole genome shotgun (WGS) entry which is preliminary data.</text>
</comment>
<keyword evidence="9 10" id="KW-0472">Membrane</keyword>
<keyword evidence="6" id="KW-0547">Nucleotide-binding</keyword>
<evidence type="ECO:0000256" key="4">
    <source>
        <dbReference type="ARBA" id="ARBA00022692"/>
    </source>
</evidence>
<dbReference type="PANTHER" id="PTHR19229">
    <property type="entry name" value="ATP-BINDING CASSETTE TRANSPORTER SUBFAMILY A ABCA"/>
    <property type="match status" value="1"/>
</dbReference>
<gene>
    <name evidence="12" type="ORF">AKO1_006740</name>
</gene>
<dbReference type="SMART" id="SM00382">
    <property type="entry name" value="AAA"/>
    <property type="match status" value="1"/>
</dbReference>
<dbReference type="FunFam" id="3.40.50.300:FF:000335">
    <property type="entry name" value="ATP binding cassette subfamily A member 5"/>
    <property type="match status" value="1"/>
</dbReference>
<organism evidence="12 13">
    <name type="scientific">Acrasis kona</name>
    <dbReference type="NCBI Taxonomy" id="1008807"/>
    <lineage>
        <taxon>Eukaryota</taxon>
        <taxon>Discoba</taxon>
        <taxon>Heterolobosea</taxon>
        <taxon>Tetramitia</taxon>
        <taxon>Eutetramitia</taxon>
        <taxon>Acrasidae</taxon>
        <taxon>Acrasis</taxon>
    </lineage>
</organism>
<comment type="subcellular location">
    <subcellularLocation>
        <location evidence="1">Membrane</location>
        <topology evidence="1">Multi-pass membrane protein</topology>
    </subcellularLocation>
</comment>
<dbReference type="GO" id="GO:0016020">
    <property type="term" value="C:membrane"/>
    <property type="evidence" value="ECO:0007669"/>
    <property type="project" value="UniProtKB-SubCell"/>
</dbReference>
<dbReference type="InterPro" id="IPR026082">
    <property type="entry name" value="ABCA"/>
</dbReference>
<feature type="transmembrane region" description="Helical" evidence="10">
    <location>
        <begin position="111"/>
        <end position="131"/>
    </location>
</feature>
<protein>
    <submittedName>
        <fullName evidence="12">AbcA7</fullName>
    </submittedName>
</protein>
<evidence type="ECO:0000256" key="7">
    <source>
        <dbReference type="ARBA" id="ARBA00022840"/>
    </source>
</evidence>
<keyword evidence="8 10" id="KW-1133">Transmembrane helix</keyword>
<feature type="domain" description="ABC transporter" evidence="11">
    <location>
        <begin position="300"/>
        <end position="526"/>
    </location>
</feature>
<evidence type="ECO:0000256" key="8">
    <source>
        <dbReference type="ARBA" id="ARBA00022989"/>
    </source>
</evidence>
<evidence type="ECO:0000313" key="13">
    <source>
        <dbReference type="Proteomes" id="UP001431209"/>
    </source>
</evidence>
<feature type="transmembrane region" description="Helical" evidence="10">
    <location>
        <begin position="215"/>
        <end position="234"/>
    </location>
</feature>
<feature type="transmembrane region" description="Helical" evidence="10">
    <location>
        <begin position="143"/>
        <end position="164"/>
    </location>
</feature>
<dbReference type="Pfam" id="PF12698">
    <property type="entry name" value="ABC2_membrane_3"/>
    <property type="match status" value="1"/>
</dbReference>
<keyword evidence="5" id="KW-0677">Repeat</keyword>
<comment type="similarity">
    <text evidence="2">Belongs to the ABC transporter superfamily. ABCA family.</text>
</comment>
<keyword evidence="3" id="KW-0813">Transport</keyword>
<dbReference type="GO" id="GO:0140359">
    <property type="term" value="F:ABC-type transporter activity"/>
    <property type="evidence" value="ECO:0007669"/>
    <property type="project" value="InterPro"/>
</dbReference>
<dbReference type="Proteomes" id="UP001431209">
    <property type="component" value="Unassembled WGS sequence"/>
</dbReference>
<dbReference type="PANTHER" id="PTHR19229:SF36">
    <property type="entry name" value="ATP-BINDING CASSETTE SUB-FAMILY A MEMBER 2"/>
    <property type="match status" value="1"/>
</dbReference>
<proteinExistence type="inferred from homology"/>
<dbReference type="GO" id="GO:0005319">
    <property type="term" value="F:lipid transporter activity"/>
    <property type="evidence" value="ECO:0007669"/>
    <property type="project" value="TreeGrafter"/>
</dbReference>
<feature type="transmembrane region" description="Helical" evidence="10">
    <location>
        <begin position="28"/>
        <end position="53"/>
    </location>
</feature>
<dbReference type="EMBL" id="JAOPGA020001637">
    <property type="protein sequence ID" value="KAL0490100.1"/>
    <property type="molecule type" value="Genomic_DNA"/>
</dbReference>
<dbReference type="InterPro" id="IPR003439">
    <property type="entry name" value="ABC_transporter-like_ATP-bd"/>
</dbReference>
<evidence type="ECO:0000256" key="5">
    <source>
        <dbReference type="ARBA" id="ARBA00022737"/>
    </source>
</evidence>
<keyword evidence="4 10" id="KW-0812">Transmembrane</keyword>
<dbReference type="PROSITE" id="PS50893">
    <property type="entry name" value="ABC_TRANSPORTER_2"/>
    <property type="match status" value="1"/>
</dbReference>
<sequence>MSATPRKVRIITAVAPLPFYTEQQYFDVMLVVGIALFPSAISFLMPIFLQSLVMEKEKKLREMMKMMGMNSTIYWVVNYIFDYTMYTCVCCVFIAVEVIFKVRFFTQTHPLLIFLLFFLWGHAMIAIAFLASTVFSKTSNATLFGYLTAILSMISAEILVTLVYDQDTKAPWWFFVYPYFCFYRGVFLMFVPCLEKKACLQWFETDTWYGGELGKCFLCMALATVVLLILTWYLDKVLPQEFGIRRHPLFFLSFIKKIYKRIVKKNKTKQVQSYDELTKPQSVGEHENKVFGGEYDDQPLVVKQLCKRYGKKTALNGLTLGVNYGECFGLLGPNGAGKTTLLSILYGLFPPSSGTAQVAGYPLSDIHDIHRHIGVSMQFDVLWDSLTVKEHLTFYARLKGVKNVKSHVNELLDGVGLVHKKNVMSKSLSGGMRRRLSLGVALVGSPSVVFLDEPTTGLDPQSRRSVWDCIAKFQKGRAMVLCTHSMDEAAVLCHRLGIMCDGQMQFIGDQFQLRDTFSTEYTNTLDVTFDERQEQNVITYVRSVIPSAQIINQEHTKKGKITFGVLPDVQISQVWRAMQHQDAYQIGGIREWAVGQISLETMFIKLISK</sequence>
<dbReference type="Pfam" id="PF00005">
    <property type="entry name" value="ABC_tran"/>
    <property type="match status" value="1"/>
</dbReference>
<dbReference type="SUPFAM" id="SSF52540">
    <property type="entry name" value="P-loop containing nucleoside triphosphate hydrolases"/>
    <property type="match status" value="1"/>
</dbReference>
<reference evidence="12 13" key="1">
    <citation type="submission" date="2024-03" db="EMBL/GenBank/DDBJ databases">
        <title>The Acrasis kona genome and developmental transcriptomes reveal deep origins of eukaryotic multicellular pathways.</title>
        <authorList>
            <person name="Sheikh S."/>
            <person name="Fu C.-J."/>
            <person name="Brown M.W."/>
            <person name="Baldauf S.L."/>
        </authorList>
    </citation>
    <scope>NUCLEOTIDE SEQUENCE [LARGE SCALE GENOMIC DNA]</scope>
    <source>
        <strain evidence="12 13">ATCC MYA-3509</strain>
    </source>
</reference>
<evidence type="ECO:0000256" key="10">
    <source>
        <dbReference type="SAM" id="Phobius"/>
    </source>
</evidence>
<feature type="transmembrane region" description="Helical" evidence="10">
    <location>
        <begin position="73"/>
        <end position="99"/>
    </location>
</feature>
<dbReference type="Gene3D" id="3.40.50.300">
    <property type="entry name" value="P-loop containing nucleotide triphosphate hydrolases"/>
    <property type="match status" value="1"/>
</dbReference>
<dbReference type="GO" id="GO:0016887">
    <property type="term" value="F:ATP hydrolysis activity"/>
    <property type="evidence" value="ECO:0007669"/>
    <property type="project" value="InterPro"/>
</dbReference>
<dbReference type="GO" id="GO:0005524">
    <property type="term" value="F:ATP binding"/>
    <property type="evidence" value="ECO:0007669"/>
    <property type="project" value="UniProtKB-KW"/>
</dbReference>
<evidence type="ECO:0000259" key="11">
    <source>
        <dbReference type="PROSITE" id="PS50893"/>
    </source>
</evidence>
<evidence type="ECO:0000256" key="6">
    <source>
        <dbReference type="ARBA" id="ARBA00022741"/>
    </source>
</evidence>
<dbReference type="AlphaFoldDB" id="A0AAW2ZKZ6"/>
<dbReference type="InterPro" id="IPR003593">
    <property type="entry name" value="AAA+_ATPase"/>
</dbReference>
<dbReference type="InterPro" id="IPR013525">
    <property type="entry name" value="ABC2_TM"/>
</dbReference>